<dbReference type="InterPro" id="IPR000312">
    <property type="entry name" value="Glycosyl_Trfase_fam3"/>
</dbReference>
<evidence type="ECO:0000259" key="6">
    <source>
        <dbReference type="Pfam" id="PF02885"/>
    </source>
</evidence>
<keyword evidence="4" id="KW-0057">Aromatic amino acid biosynthesis</keyword>
<feature type="binding site" evidence="4">
    <location>
        <position position="81"/>
    </location>
    <ligand>
        <name>anthranilate</name>
        <dbReference type="ChEBI" id="CHEBI:16567"/>
        <label>1</label>
    </ligand>
</feature>
<comment type="similarity">
    <text evidence="4">Belongs to the anthranilate phosphoribosyltransferase family.</text>
</comment>
<feature type="binding site" evidence="4">
    <location>
        <position position="81"/>
    </location>
    <ligand>
        <name>5-phospho-alpha-D-ribose 1-diphosphate</name>
        <dbReference type="ChEBI" id="CHEBI:58017"/>
    </ligand>
</feature>
<keyword evidence="4" id="KW-0479">Metal-binding</keyword>
<dbReference type="EC" id="2.4.2.18" evidence="4"/>
<dbReference type="SUPFAM" id="SSF52418">
    <property type="entry name" value="Nucleoside phosphorylase/phosphoribosyltransferase catalytic domain"/>
    <property type="match status" value="1"/>
</dbReference>
<dbReference type="Gene3D" id="1.20.970.10">
    <property type="entry name" value="Transferase, Pyrimidine Nucleoside Phosphorylase, Chain C"/>
    <property type="match status" value="1"/>
</dbReference>
<dbReference type="InterPro" id="IPR035902">
    <property type="entry name" value="Nuc_phospho_transferase"/>
</dbReference>
<dbReference type="Pfam" id="PF00591">
    <property type="entry name" value="Glycos_transf_3"/>
    <property type="match status" value="1"/>
</dbReference>
<reference evidence="7 8" key="1">
    <citation type="submission" date="2024-04" db="EMBL/GenBank/DDBJ databases">
        <title>Draft genome sequence of Thalassolituus maritimus NBRC 116585.</title>
        <authorList>
            <person name="Miyakawa T."/>
            <person name="Kusuya Y."/>
            <person name="Miura T."/>
        </authorList>
    </citation>
    <scope>NUCLEOTIDE SEQUENCE [LARGE SCALE GENOMIC DNA]</scope>
    <source>
        <strain evidence="7 8">5NW40-0001</strain>
    </source>
</reference>
<feature type="binding site" evidence="4">
    <location>
        <begin position="91"/>
        <end position="94"/>
    </location>
    <ligand>
        <name>5-phospho-alpha-D-ribose 1-diphosphate</name>
        <dbReference type="ChEBI" id="CHEBI:58017"/>
    </ligand>
</feature>
<comment type="subunit">
    <text evidence="4">Homodimer.</text>
</comment>
<keyword evidence="4" id="KW-0028">Amino-acid biosynthesis</keyword>
<accession>A0ABQ0A125</accession>
<dbReference type="Proteomes" id="UP001481413">
    <property type="component" value="Unassembled WGS sequence"/>
</dbReference>
<keyword evidence="8" id="KW-1185">Reference proteome</keyword>
<evidence type="ECO:0000256" key="4">
    <source>
        <dbReference type="HAMAP-Rule" id="MF_00211"/>
    </source>
</evidence>
<gene>
    <name evidence="4 7" type="primary">trpD</name>
    <name evidence="7" type="ORF">NBRC116585_22240</name>
</gene>
<dbReference type="SUPFAM" id="SSF47648">
    <property type="entry name" value="Nucleoside phosphorylase/phosphoribosyltransferase N-terminal domain"/>
    <property type="match status" value="1"/>
</dbReference>
<feature type="binding site" evidence="4">
    <location>
        <position position="227"/>
    </location>
    <ligand>
        <name>Mg(2+)</name>
        <dbReference type="ChEBI" id="CHEBI:18420"/>
        <label>1</label>
    </ligand>
</feature>
<comment type="catalytic activity">
    <reaction evidence="4">
        <text>N-(5-phospho-beta-D-ribosyl)anthranilate + diphosphate = 5-phospho-alpha-D-ribose 1-diphosphate + anthranilate</text>
        <dbReference type="Rhea" id="RHEA:11768"/>
        <dbReference type="ChEBI" id="CHEBI:16567"/>
        <dbReference type="ChEBI" id="CHEBI:18277"/>
        <dbReference type="ChEBI" id="CHEBI:33019"/>
        <dbReference type="ChEBI" id="CHEBI:58017"/>
        <dbReference type="EC" id="2.4.2.18"/>
    </reaction>
</comment>
<feature type="binding site" evidence="4">
    <location>
        <position position="121"/>
    </location>
    <ligand>
        <name>5-phospho-alpha-D-ribose 1-diphosphate</name>
        <dbReference type="ChEBI" id="CHEBI:58017"/>
    </ligand>
</feature>
<dbReference type="InterPro" id="IPR017459">
    <property type="entry name" value="Glycosyl_Trfase_fam3_N_dom"/>
</dbReference>
<dbReference type="HAMAP" id="MF_00211">
    <property type="entry name" value="TrpD"/>
    <property type="match status" value="1"/>
</dbReference>
<dbReference type="GO" id="GO:0016757">
    <property type="term" value="F:glycosyltransferase activity"/>
    <property type="evidence" value="ECO:0007669"/>
    <property type="project" value="UniProtKB-KW"/>
</dbReference>
<feature type="domain" description="Glycosyl transferase family 3" evidence="5">
    <location>
        <begin position="74"/>
        <end position="329"/>
    </location>
</feature>
<feature type="binding site" evidence="4">
    <location>
        <position position="227"/>
    </location>
    <ligand>
        <name>Mg(2+)</name>
        <dbReference type="ChEBI" id="CHEBI:18420"/>
        <label>2</label>
    </ligand>
</feature>
<feature type="binding site" evidence="4">
    <location>
        <begin position="109"/>
        <end position="117"/>
    </location>
    <ligand>
        <name>5-phospho-alpha-D-ribose 1-diphosphate</name>
        <dbReference type="ChEBI" id="CHEBI:58017"/>
    </ligand>
</feature>
<keyword evidence="2 4" id="KW-0808">Transferase</keyword>
<protein>
    <recommendedName>
        <fullName evidence="4">Anthranilate phosphoribosyltransferase</fullName>
        <ecNumber evidence="4">2.4.2.18</ecNumber>
    </recommendedName>
</protein>
<organism evidence="7 8">
    <name type="scientific">Thalassolituus maritimus</name>
    <dbReference type="NCBI Taxonomy" id="484498"/>
    <lineage>
        <taxon>Bacteria</taxon>
        <taxon>Pseudomonadati</taxon>
        <taxon>Pseudomonadota</taxon>
        <taxon>Gammaproteobacteria</taxon>
        <taxon>Oceanospirillales</taxon>
        <taxon>Oceanospirillaceae</taxon>
        <taxon>Thalassolituus</taxon>
    </lineage>
</organism>
<dbReference type="InterPro" id="IPR005940">
    <property type="entry name" value="Anthranilate_Pribosyl_Tfrase"/>
</dbReference>
<dbReference type="EMBL" id="BAABWH010000005">
    <property type="protein sequence ID" value="GAA6146106.1"/>
    <property type="molecule type" value="Genomic_DNA"/>
</dbReference>
<comment type="function">
    <text evidence="4">Catalyzes the transfer of the phosphoribosyl group of 5-phosphorylribose-1-pyrophosphate (PRPP) to anthranilate to yield N-(5'-phosphoribosyl)-anthranilate (PRA).</text>
</comment>
<evidence type="ECO:0000313" key="7">
    <source>
        <dbReference type="EMBL" id="GAA6146106.1"/>
    </source>
</evidence>
<comment type="cofactor">
    <cofactor evidence="4">
        <name>Mg(2+)</name>
        <dbReference type="ChEBI" id="CHEBI:18420"/>
    </cofactor>
    <text evidence="4">Binds 2 magnesium ions per monomer.</text>
</comment>
<evidence type="ECO:0000256" key="3">
    <source>
        <dbReference type="ARBA" id="ARBA00022822"/>
    </source>
</evidence>
<dbReference type="PANTHER" id="PTHR43285:SF2">
    <property type="entry name" value="ANTHRANILATE PHOSPHORIBOSYLTRANSFERASE"/>
    <property type="match status" value="1"/>
</dbReference>
<dbReference type="InterPro" id="IPR036320">
    <property type="entry name" value="Glycosyl_Trfase_fam3_N_dom_sf"/>
</dbReference>
<evidence type="ECO:0000259" key="5">
    <source>
        <dbReference type="Pfam" id="PF00591"/>
    </source>
</evidence>
<sequence>MDIKEALARVVERQDLTTSEMTEVMRQIMTGQCDDAQIGAFLVALRMKSESIDEIVGAVTVMRELATGVKVKAENAVDIVGTGGDGANLFNVSTASSFVVAAAGGTVAKHGNRGVSSKSGSADLLEAAGVNLALTAEQVARCIDELGVGFMFAPSHHSAMKHAIGPRKSLGLRTIFNILGPMTNPAGVANQVIGVFSQALVRPVAEVLQRLGGGHVLVVHSKDGLDEISLATETYACELKDGDVREFMITPEDLGIESQPLKGLDVDSAEASLGLIKDALGKRETAEGQRAADMLMLNAGAAIYVAGLARSLKEGVAMADDAICSGLALEKLKELVSFSSLLAEDNAG</sequence>
<proteinExistence type="inferred from homology"/>
<name>A0ABQ0A125_9GAMM</name>
<comment type="pathway">
    <text evidence="4">Amino-acid biosynthesis; L-tryptophan biosynthesis; L-tryptophan from chorismate: step 2/5.</text>
</comment>
<evidence type="ECO:0000256" key="2">
    <source>
        <dbReference type="ARBA" id="ARBA00022679"/>
    </source>
</evidence>
<feature type="binding site" evidence="4">
    <location>
        <position position="167"/>
    </location>
    <ligand>
        <name>anthranilate</name>
        <dbReference type="ChEBI" id="CHEBI:16567"/>
        <label>2</label>
    </ligand>
</feature>
<dbReference type="NCBIfam" id="TIGR01245">
    <property type="entry name" value="trpD"/>
    <property type="match status" value="1"/>
</dbReference>
<dbReference type="PANTHER" id="PTHR43285">
    <property type="entry name" value="ANTHRANILATE PHOSPHORIBOSYLTRANSFERASE"/>
    <property type="match status" value="1"/>
</dbReference>
<comment type="caution">
    <text evidence="4">Lacks conserved residue(s) required for the propagation of feature annotation.</text>
</comment>
<evidence type="ECO:0000313" key="8">
    <source>
        <dbReference type="Proteomes" id="UP001481413"/>
    </source>
</evidence>
<feature type="binding site" evidence="4">
    <location>
        <position position="112"/>
    </location>
    <ligand>
        <name>anthranilate</name>
        <dbReference type="ChEBI" id="CHEBI:16567"/>
        <label>1</label>
    </ligand>
</feature>
<feature type="binding site" evidence="4">
    <location>
        <begin position="84"/>
        <end position="85"/>
    </location>
    <ligand>
        <name>5-phospho-alpha-D-ribose 1-diphosphate</name>
        <dbReference type="ChEBI" id="CHEBI:58017"/>
    </ligand>
</feature>
<keyword evidence="4" id="KW-0460">Magnesium</keyword>
<feature type="binding site" evidence="4">
    <location>
        <position position="93"/>
    </location>
    <ligand>
        <name>Mg(2+)</name>
        <dbReference type="ChEBI" id="CHEBI:18420"/>
        <label>1</label>
    </ligand>
</feature>
<dbReference type="Pfam" id="PF02885">
    <property type="entry name" value="Glycos_trans_3N"/>
    <property type="match status" value="1"/>
</dbReference>
<comment type="caution">
    <text evidence="7">The sequence shown here is derived from an EMBL/GenBank/DDBJ whole genome shotgun (WGS) entry which is preliminary data.</text>
</comment>
<feature type="binding site" evidence="4">
    <location>
        <position position="226"/>
    </location>
    <ligand>
        <name>Mg(2+)</name>
        <dbReference type="ChEBI" id="CHEBI:18420"/>
        <label>2</label>
    </ligand>
</feature>
<keyword evidence="1 4" id="KW-0328">Glycosyltransferase</keyword>
<feature type="domain" description="Glycosyl transferase family 3 N-terminal" evidence="6">
    <location>
        <begin position="4"/>
        <end position="66"/>
    </location>
</feature>
<dbReference type="Gene3D" id="3.40.1030.10">
    <property type="entry name" value="Nucleoside phosphorylase/phosphoribosyltransferase catalytic domain"/>
    <property type="match status" value="1"/>
</dbReference>
<keyword evidence="3 4" id="KW-0822">Tryptophan biosynthesis</keyword>
<evidence type="ECO:0000256" key="1">
    <source>
        <dbReference type="ARBA" id="ARBA00022676"/>
    </source>
</evidence>
<dbReference type="RefSeq" id="WP_353295266.1">
    <property type="nucleotide sequence ID" value="NZ_BAABWH010000005.1"/>
</dbReference>